<dbReference type="InterPro" id="IPR013783">
    <property type="entry name" value="Ig-like_fold"/>
</dbReference>
<dbReference type="AlphaFoldDB" id="A0A2T1D233"/>
<name>A0A2T1D233_9CYAN</name>
<sequence>MGLQAALVIPSVLVAGGVADPVGSAPFQDITTTIDSAGNFSLSQAQLVDLYGNDLADGTYALKLRAKDELGNFSQEMRVTFTFDLTAPTQDITSLIDGITWVDGEVLAGSVSDGTGTGVNQVAYRYWQTGSSGESLGDQTVTVSQTGTFNQALGEIKNLAAGVYDFSVTSSDLAGNQQSQAFRFLKSDDSPIEDQDLYVLESGEVAGQDGGTRANAPAGETGNYGYFGPTSSGGYGWGNYSTGANSTLNWQPSGFSGFPGGTNLPYIGTGYDLEYTDAVKKIVDYGTGAISRHPLTISKKAALQNRQEVLRAIADRLNRISKADNDSL</sequence>
<feature type="non-terminal residue" evidence="1">
    <location>
        <position position="328"/>
    </location>
</feature>
<dbReference type="RefSeq" id="WP_146135854.1">
    <property type="nucleotide sequence ID" value="NZ_PVWG01000085.1"/>
</dbReference>
<evidence type="ECO:0000313" key="2">
    <source>
        <dbReference type="Proteomes" id="UP000238634"/>
    </source>
</evidence>
<organism evidence="1 2">
    <name type="scientific">Phormidesmis priestleyi ULC007</name>
    <dbReference type="NCBI Taxonomy" id="1920490"/>
    <lineage>
        <taxon>Bacteria</taxon>
        <taxon>Bacillati</taxon>
        <taxon>Cyanobacteriota</taxon>
        <taxon>Cyanophyceae</taxon>
        <taxon>Leptolyngbyales</taxon>
        <taxon>Leptolyngbyaceae</taxon>
        <taxon>Phormidesmis</taxon>
    </lineage>
</organism>
<gene>
    <name evidence="1" type="ORF">C7B65_26265</name>
</gene>
<dbReference type="EMBL" id="PVWG01000085">
    <property type="protein sequence ID" value="PSB14555.1"/>
    <property type="molecule type" value="Genomic_DNA"/>
</dbReference>
<accession>A0A2T1D233</accession>
<keyword evidence="2" id="KW-1185">Reference proteome</keyword>
<dbReference type="Proteomes" id="UP000238634">
    <property type="component" value="Unassembled WGS sequence"/>
</dbReference>
<proteinExistence type="predicted"/>
<protein>
    <submittedName>
        <fullName evidence="1">Uncharacterized protein</fullName>
    </submittedName>
</protein>
<comment type="caution">
    <text evidence="1">The sequence shown here is derived from an EMBL/GenBank/DDBJ whole genome shotgun (WGS) entry which is preliminary data.</text>
</comment>
<reference evidence="1 2" key="2">
    <citation type="submission" date="2018-03" db="EMBL/GenBank/DDBJ databases">
        <title>The ancient ancestry and fast evolution of plastids.</title>
        <authorList>
            <person name="Moore K.R."/>
            <person name="Magnabosco C."/>
            <person name="Momper L."/>
            <person name="Gold D.A."/>
            <person name="Bosak T."/>
            <person name="Fournier G.P."/>
        </authorList>
    </citation>
    <scope>NUCLEOTIDE SEQUENCE [LARGE SCALE GENOMIC DNA]</scope>
    <source>
        <strain evidence="1 2">ULC007</strain>
    </source>
</reference>
<dbReference type="Gene3D" id="2.60.40.10">
    <property type="entry name" value="Immunoglobulins"/>
    <property type="match status" value="1"/>
</dbReference>
<reference evidence="1 2" key="1">
    <citation type="submission" date="2018-02" db="EMBL/GenBank/DDBJ databases">
        <authorList>
            <person name="Cohen D.B."/>
            <person name="Kent A.D."/>
        </authorList>
    </citation>
    <scope>NUCLEOTIDE SEQUENCE [LARGE SCALE GENOMIC DNA]</scope>
    <source>
        <strain evidence="1 2">ULC007</strain>
    </source>
</reference>
<evidence type="ECO:0000313" key="1">
    <source>
        <dbReference type="EMBL" id="PSB14555.1"/>
    </source>
</evidence>